<organism evidence="2 3">
    <name type="scientific">Epilithonimonas mollis</name>
    <dbReference type="NCBI Taxonomy" id="216903"/>
    <lineage>
        <taxon>Bacteria</taxon>
        <taxon>Pseudomonadati</taxon>
        <taxon>Bacteroidota</taxon>
        <taxon>Flavobacteriia</taxon>
        <taxon>Flavobacteriales</taxon>
        <taxon>Weeksellaceae</taxon>
        <taxon>Chryseobacterium group</taxon>
        <taxon>Epilithonimonas</taxon>
    </lineage>
</organism>
<dbReference type="STRING" id="216903.SAMN05444371_2787"/>
<keyword evidence="1" id="KW-0732">Signal</keyword>
<dbReference type="AlphaFoldDB" id="A0A1M6TC77"/>
<proteinExistence type="predicted"/>
<feature type="signal peptide" evidence="1">
    <location>
        <begin position="1"/>
        <end position="20"/>
    </location>
</feature>
<dbReference type="EMBL" id="FRAM01000003">
    <property type="protein sequence ID" value="SHK54652.1"/>
    <property type="molecule type" value="Genomic_DNA"/>
</dbReference>
<dbReference type="PROSITE" id="PS51257">
    <property type="entry name" value="PROKAR_LIPOPROTEIN"/>
    <property type="match status" value="1"/>
</dbReference>
<name>A0A1M6TC77_9FLAO</name>
<gene>
    <name evidence="2" type="ORF">SAMN05444371_2787</name>
</gene>
<dbReference type="RefSeq" id="WP_072999080.1">
    <property type="nucleotide sequence ID" value="NZ_FRAM01000003.1"/>
</dbReference>
<evidence type="ECO:0000313" key="2">
    <source>
        <dbReference type="EMBL" id="SHK54652.1"/>
    </source>
</evidence>
<accession>A0A1M6TC77</accession>
<reference evidence="3" key="1">
    <citation type="submission" date="2016-11" db="EMBL/GenBank/DDBJ databases">
        <authorList>
            <person name="Varghese N."/>
            <person name="Submissions S."/>
        </authorList>
    </citation>
    <scope>NUCLEOTIDE SEQUENCE [LARGE SCALE GENOMIC DNA]</scope>
    <source>
        <strain evidence="3">DSM 18016</strain>
    </source>
</reference>
<evidence type="ECO:0008006" key="4">
    <source>
        <dbReference type="Google" id="ProtNLM"/>
    </source>
</evidence>
<dbReference type="Proteomes" id="UP000184498">
    <property type="component" value="Unassembled WGS sequence"/>
</dbReference>
<dbReference type="OrthoDB" id="769955at2"/>
<protein>
    <recommendedName>
        <fullName evidence="4">Lipoprotein</fullName>
    </recommendedName>
</protein>
<feature type="chain" id="PRO_5012567912" description="Lipoprotein" evidence="1">
    <location>
        <begin position="21"/>
        <end position="180"/>
    </location>
</feature>
<sequence length="180" mass="18978">MKKLFFYLFAGLFMSSILFSCHRDGDDENNNANNAGSSATLTAENYGFDGSHAGKFSSTAAGIVRTSAAGMTIVTISGIRDGGKESINMVLYGDVAANKTYTLGNGSQNGIVIRKDYQNVTDQAMSYSTDNNGTNMTGGGEVKITSVNGNKVEGTFYAVGYNNSGKEAYAEQGKFSGTIN</sequence>
<evidence type="ECO:0000256" key="1">
    <source>
        <dbReference type="SAM" id="SignalP"/>
    </source>
</evidence>
<keyword evidence="3" id="KW-1185">Reference proteome</keyword>
<evidence type="ECO:0000313" key="3">
    <source>
        <dbReference type="Proteomes" id="UP000184498"/>
    </source>
</evidence>